<gene>
    <name evidence="2" type="ORF">BMONG18_1156</name>
</gene>
<dbReference type="Gene3D" id="3.40.720.10">
    <property type="entry name" value="Alkaline Phosphatase, subunit A"/>
    <property type="match status" value="1"/>
</dbReference>
<protein>
    <submittedName>
        <fullName evidence="2">Nucleotide pyrophosphatase</fullName>
    </submittedName>
</protein>
<dbReference type="PANTHER" id="PTHR10151:SF120">
    <property type="entry name" value="BIS(5'-ADENOSYL)-TRIPHOSPHATASE"/>
    <property type="match status" value="1"/>
</dbReference>
<dbReference type="EMBL" id="QRAJ01000006">
    <property type="protein sequence ID" value="ROT86643.1"/>
    <property type="molecule type" value="Genomic_DNA"/>
</dbReference>
<dbReference type="GO" id="GO:0016787">
    <property type="term" value="F:hydrolase activity"/>
    <property type="evidence" value="ECO:0007669"/>
    <property type="project" value="UniProtKB-ARBA"/>
</dbReference>
<evidence type="ECO:0000256" key="1">
    <source>
        <dbReference type="SAM" id="MobiDB-lite"/>
    </source>
</evidence>
<feature type="compositionally biased region" description="Polar residues" evidence="1">
    <location>
        <begin position="26"/>
        <end position="40"/>
    </location>
</feature>
<dbReference type="PANTHER" id="PTHR10151">
    <property type="entry name" value="ECTONUCLEOTIDE PYROPHOSPHATASE/PHOSPHODIESTERASE"/>
    <property type="match status" value="1"/>
</dbReference>
<evidence type="ECO:0000313" key="3">
    <source>
        <dbReference type="Proteomes" id="UP000285266"/>
    </source>
</evidence>
<evidence type="ECO:0000313" key="2">
    <source>
        <dbReference type="EMBL" id="ROT86643.1"/>
    </source>
</evidence>
<accession>A0A423UD94</accession>
<comment type="caution">
    <text evidence="2">The sequence shown here is derived from an EMBL/GenBank/DDBJ whole genome shotgun (WGS) entry which is preliminary data.</text>
</comment>
<dbReference type="AlphaFoldDB" id="A0A423UD94"/>
<dbReference type="RefSeq" id="WP_123645039.1">
    <property type="nucleotide sequence ID" value="NZ_JBBMLI010000004.1"/>
</dbReference>
<organism evidence="2 3">
    <name type="scientific">Bifidobacterium mongoliense</name>
    <dbReference type="NCBI Taxonomy" id="518643"/>
    <lineage>
        <taxon>Bacteria</taxon>
        <taxon>Bacillati</taxon>
        <taxon>Actinomycetota</taxon>
        <taxon>Actinomycetes</taxon>
        <taxon>Bifidobacteriales</taxon>
        <taxon>Bifidobacteriaceae</taxon>
        <taxon>Bifidobacterium</taxon>
    </lineage>
</organism>
<dbReference type="InterPro" id="IPR002591">
    <property type="entry name" value="Phosphodiest/P_Trfase"/>
</dbReference>
<dbReference type="Pfam" id="PF01663">
    <property type="entry name" value="Phosphodiest"/>
    <property type="match status" value="1"/>
</dbReference>
<dbReference type="Proteomes" id="UP000285266">
    <property type="component" value="Unassembled WGS sequence"/>
</dbReference>
<feature type="region of interest" description="Disordered" evidence="1">
    <location>
        <begin position="20"/>
        <end position="42"/>
    </location>
</feature>
<dbReference type="SUPFAM" id="SSF53649">
    <property type="entry name" value="Alkaline phosphatase-like"/>
    <property type="match status" value="1"/>
</dbReference>
<proteinExistence type="predicted"/>
<reference evidence="2 3" key="1">
    <citation type="submission" date="2018-07" db="EMBL/GenBank/DDBJ databases">
        <title>The role of parmesan cheese in vectoring bovine microbiota.</title>
        <authorList>
            <person name="Lugli G.A."/>
            <person name="Milani C."/>
        </authorList>
    </citation>
    <scope>NUCLEOTIDE SEQUENCE [LARGE SCALE GENOMIC DNA]</scope>
    <source>
        <strain evidence="2 3">BMONG18</strain>
    </source>
</reference>
<sequence length="422" mass="45140">MGVELPSREELLHLVTTTRYGDGSPQAVSTDGSRNPSHGSSAVRGGLLHLSSVLPALSDAIGAPVATTVHHDPAAARRALGIPEAPSAIVVLVDGLGFWNINARIGHTPYLRSLMRESVNQRSIATCFPSTTAAAMATFGTGTCPGMTGMTGYTQRNPQTGRLEQLIQFKEAPEPTDLQRQPTIFEGLAAQGVRVTSCGLPKFAHSPLTDAAFRGSHYVGDERAGDRVRATVRAASSPGLTYLYIRDTDKIGHNYGWQSERWIEALERVDSQLGMLHRLAPAGTVIVIVADHGMISSDPRQRLDLRDRPDLARDVALVGGEPRAVMLYAEPGADPGVIAGRWSEALEGRAIVRTRQEAIEAGAYGPVDPRVEPMLGDVLVSAGEQLTIVDSRTQSDKATRLPSVHGSMSLLESDIPCLIDLI</sequence>
<name>A0A423UD94_9BIFI</name>
<dbReference type="InterPro" id="IPR017850">
    <property type="entry name" value="Alkaline_phosphatase_core_sf"/>
</dbReference>